<organism evidence="2 3">
    <name type="scientific">Diplodia corticola</name>
    <dbReference type="NCBI Taxonomy" id="236234"/>
    <lineage>
        <taxon>Eukaryota</taxon>
        <taxon>Fungi</taxon>
        <taxon>Dikarya</taxon>
        <taxon>Ascomycota</taxon>
        <taxon>Pezizomycotina</taxon>
        <taxon>Dothideomycetes</taxon>
        <taxon>Dothideomycetes incertae sedis</taxon>
        <taxon>Botryosphaeriales</taxon>
        <taxon>Botryosphaeriaceae</taxon>
        <taxon>Diplodia</taxon>
    </lineage>
</organism>
<feature type="compositionally biased region" description="Basic and acidic residues" evidence="1">
    <location>
        <begin position="445"/>
        <end position="456"/>
    </location>
</feature>
<feature type="compositionally biased region" description="Polar residues" evidence="1">
    <location>
        <begin position="524"/>
        <end position="540"/>
    </location>
</feature>
<feature type="compositionally biased region" description="Basic and acidic residues" evidence="1">
    <location>
        <begin position="106"/>
        <end position="122"/>
    </location>
</feature>
<feature type="region of interest" description="Disordered" evidence="1">
    <location>
        <begin position="600"/>
        <end position="675"/>
    </location>
</feature>
<feature type="compositionally biased region" description="Pro residues" evidence="1">
    <location>
        <begin position="197"/>
        <end position="206"/>
    </location>
</feature>
<dbReference type="EMBL" id="MNUE01000049">
    <property type="protein sequence ID" value="OJD31389.1"/>
    <property type="molecule type" value="Genomic_DNA"/>
</dbReference>
<feature type="region of interest" description="Disordered" evidence="1">
    <location>
        <begin position="416"/>
        <end position="456"/>
    </location>
</feature>
<sequence length="675" mass="75123">MPPRMFQPTCETDESSDEGFAEPKSQPQSNVSAKRSSQNELRRTHGAARPNDLTSDSGYSSRTAATGSSADSAKSSNSRRRSPVKTDAPPAAPEAPAPPTAHARPRLSESSKKKSHARESPKPSKTSKTQKERKPVVVRQSSTRTRAPSVTRPRRDSVGPECEDPNCDRCLGRLRIKPPPLKTGMEDNYSSYTPRSPRVPPSPGRPPIGYNHPFVETQIAGSTTRSQIYSHQRPLSYYSGSSLSDRHNYPQMNHGPPPTMWNPQYAAMMGAASHAGYYGAVPSSPLSASYESRPPILSRASEGYPPRPSPQNLPNPRYGPLVAQPLPYQPAPSDDRSDEDEDESGHYRHAPADHSRSIMGPPPRPTVEPPRRRPSLRSQTTSNVPRARPLSVGYYDRVDNYEDDLVEMTHSLQLPHRRSSVAGSNRNSYYPSVSRGDRVTIQPSRSDRPRDSERERTRINTVYNRDVAHLEYDDTLRRDASADDRRKDKLHSEVNKVEAYLNSMNGNSGAVADSLRTNAARGRASSNATRPRASSHSQHSYDGASRISDGARSTSTRKTVKDGNMVIRMEGDDMFVEGDMGHKVFRVTTGEDGKQQIIISETKGREKKYLGEGSRVTTNTSSSRSRSDRESALPRGSSIRGGYEPAPEPERPMRQQRRVHYANDPRQYYRPERRF</sequence>
<evidence type="ECO:0000313" key="2">
    <source>
        <dbReference type="EMBL" id="OJD31389.1"/>
    </source>
</evidence>
<feature type="compositionally biased region" description="Polar residues" evidence="1">
    <location>
        <begin position="421"/>
        <end position="431"/>
    </location>
</feature>
<feature type="compositionally biased region" description="Pro residues" evidence="1">
    <location>
        <begin position="90"/>
        <end position="99"/>
    </location>
</feature>
<name>A0A1J9RV49_9PEZI</name>
<dbReference type="STRING" id="236234.A0A1J9RV49"/>
<feature type="compositionally biased region" description="Low complexity" evidence="1">
    <location>
        <begin position="57"/>
        <end position="76"/>
    </location>
</feature>
<feature type="compositionally biased region" description="Basic and acidic residues" evidence="1">
    <location>
        <begin position="344"/>
        <end position="356"/>
    </location>
</feature>
<feature type="region of interest" description="Disordered" evidence="1">
    <location>
        <begin position="297"/>
        <end position="389"/>
    </location>
</feature>
<evidence type="ECO:0000256" key="1">
    <source>
        <dbReference type="SAM" id="MobiDB-lite"/>
    </source>
</evidence>
<feature type="compositionally biased region" description="Acidic residues" evidence="1">
    <location>
        <begin position="11"/>
        <end position="20"/>
    </location>
</feature>
<evidence type="ECO:0000313" key="3">
    <source>
        <dbReference type="Proteomes" id="UP000183809"/>
    </source>
</evidence>
<feature type="region of interest" description="Disordered" evidence="1">
    <location>
        <begin position="1"/>
        <end position="213"/>
    </location>
</feature>
<feature type="region of interest" description="Disordered" evidence="1">
    <location>
        <begin position="519"/>
        <end position="563"/>
    </location>
</feature>
<feature type="compositionally biased region" description="Basic and acidic residues" evidence="1">
    <location>
        <begin position="661"/>
        <end position="675"/>
    </location>
</feature>
<dbReference type="GeneID" id="31016857"/>
<keyword evidence="3" id="KW-1185">Reference proteome</keyword>
<gene>
    <name evidence="2" type="ORF">BKCO1_4900079</name>
</gene>
<feature type="compositionally biased region" description="Polar residues" evidence="1">
    <location>
        <begin position="139"/>
        <end position="148"/>
    </location>
</feature>
<comment type="caution">
    <text evidence="2">The sequence shown here is derived from an EMBL/GenBank/DDBJ whole genome shotgun (WGS) entry which is preliminary data.</text>
</comment>
<accession>A0A1J9RV49</accession>
<dbReference type="Proteomes" id="UP000183809">
    <property type="component" value="Unassembled WGS sequence"/>
</dbReference>
<dbReference type="OrthoDB" id="10479265at2759"/>
<dbReference type="RefSeq" id="XP_020127649.1">
    <property type="nucleotide sequence ID" value="XM_020276596.1"/>
</dbReference>
<protein>
    <submittedName>
        <fullName evidence="2">Uncharacterized protein</fullName>
    </submittedName>
</protein>
<feature type="compositionally biased region" description="Polar residues" evidence="1">
    <location>
        <begin position="25"/>
        <end position="39"/>
    </location>
</feature>
<proteinExistence type="predicted"/>
<dbReference type="AlphaFoldDB" id="A0A1J9RV49"/>
<feature type="compositionally biased region" description="Low complexity" evidence="1">
    <location>
        <begin position="614"/>
        <end position="624"/>
    </location>
</feature>
<reference evidence="2 3" key="1">
    <citation type="submission" date="2016-10" db="EMBL/GenBank/DDBJ databases">
        <title>Proteomics and genomics reveal pathogen-plant mechanisms compatible with a hemibiotrophic lifestyle of Diplodia corticola.</title>
        <authorList>
            <person name="Fernandes I."/>
            <person name="De Jonge R."/>
            <person name="Van De Peer Y."/>
            <person name="Devreese B."/>
            <person name="Alves A."/>
            <person name="Esteves A.C."/>
        </authorList>
    </citation>
    <scope>NUCLEOTIDE SEQUENCE [LARGE SCALE GENOMIC DNA]</scope>
    <source>
        <strain evidence="2 3">CBS 112549</strain>
    </source>
</reference>